<dbReference type="InterPro" id="IPR036388">
    <property type="entry name" value="WH-like_DNA-bd_sf"/>
</dbReference>
<sequence length="138" mass="16219">MEDRDVLIGQIGLRFRKIGRMLQEEVNEAFRSYMAWNEFEVLRMLHQRGPQTATELACELRVSPSHITAVGDMLVKGEYVKRYRSNKDRRLVFMEATEKGKEVSDILEAKRADYIRNKYQIYTTAELVMLLGLLNRLF</sequence>
<gene>
    <name evidence="3" type="ORF">NK662_00175</name>
</gene>
<organism evidence="3 4">
    <name type="scientific">Ectobacillus ponti</name>
    <dbReference type="NCBI Taxonomy" id="2961894"/>
    <lineage>
        <taxon>Bacteria</taxon>
        <taxon>Bacillati</taxon>
        <taxon>Bacillota</taxon>
        <taxon>Bacilli</taxon>
        <taxon>Bacillales</taxon>
        <taxon>Bacillaceae</taxon>
        <taxon>Ectobacillus</taxon>
    </lineage>
</organism>
<comment type="caution">
    <text evidence="3">The sequence shown here is derived from an EMBL/GenBank/DDBJ whole genome shotgun (WGS) entry which is preliminary data.</text>
</comment>
<dbReference type="GO" id="GO:0003677">
    <property type="term" value="F:DNA binding"/>
    <property type="evidence" value="ECO:0007669"/>
    <property type="project" value="UniProtKB-KW"/>
</dbReference>
<keyword evidence="1" id="KW-0238">DNA-binding</keyword>
<reference evidence="3" key="1">
    <citation type="submission" date="2022-07" db="EMBL/GenBank/DDBJ databases">
        <authorList>
            <person name="Li W.-J."/>
            <person name="Deng Q.-Q."/>
        </authorList>
    </citation>
    <scope>NUCLEOTIDE SEQUENCE</scope>
    <source>
        <strain evidence="3">SYSU M60031</strain>
    </source>
</reference>
<dbReference type="Gene3D" id="1.10.10.10">
    <property type="entry name" value="Winged helix-like DNA-binding domain superfamily/Winged helix DNA-binding domain"/>
    <property type="match status" value="1"/>
</dbReference>
<dbReference type="Pfam" id="PF01047">
    <property type="entry name" value="MarR"/>
    <property type="match status" value="1"/>
</dbReference>
<dbReference type="PROSITE" id="PS50995">
    <property type="entry name" value="HTH_MARR_2"/>
    <property type="match status" value="1"/>
</dbReference>
<dbReference type="AlphaFoldDB" id="A0AA41X0Z1"/>
<accession>A0AA41X0Z1</accession>
<evidence type="ECO:0000259" key="2">
    <source>
        <dbReference type="PROSITE" id="PS50995"/>
    </source>
</evidence>
<proteinExistence type="predicted"/>
<protein>
    <submittedName>
        <fullName evidence="3">MarR family transcriptional regulator</fullName>
    </submittedName>
</protein>
<dbReference type="RefSeq" id="WP_254756150.1">
    <property type="nucleotide sequence ID" value="NZ_JANCLT010000001.1"/>
</dbReference>
<dbReference type="InterPro" id="IPR000835">
    <property type="entry name" value="HTH_MarR-typ"/>
</dbReference>
<dbReference type="PRINTS" id="PR00598">
    <property type="entry name" value="HTHMARR"/>
</dbReference>
<dbReference type="GO" id="GO:0003700">
    <property type="term" value="F:DNA-binding transcription factor activity"/>
    <property type="evidence" value="ECO:0007669"/>
    <property type="project" value="InterPro"/>
</dbReference>
<dbReference type="InterPro" id="IPR036390">
    <property type="entry name" value="WH_DNA-bd_sf"/>
</dbReference>
<dbReference type="EMBL" id="JANCLT010000001">
    <property type="protein sequence ID" value="MCP8966951.1"/>
    <property type="molecule type" value="Genomic_DNA"/>
</dbReference>
<dbReference type="SUPFAM" id="SSF46785">
    <property type="entry name" value="Winged helix' DNA-binding domain"/>
    <property type="match status" value="1"/>
</dbReference>
<dbReference type="PANTHER" id="PTHR33164:SF67">
    <property type="entry name" value="TRANSCRIPTIONAL REGULATOR, MARR FAMILY"/>
    <property type="match status" value="1"/>
</dbReference>
<dbReference type="SMART" id="SM00347">
    <property type="entry name" value="HTH_MARR"/>
    <property type="match status" value="1"/>
</dbReference>
<feature type="domain" description="HTH marR-type" evidence="2">
    <location>
        <begin position="4"/>
        <end position="138"/>
    </location>
</feature>
<keyword evidence="4" id="KW-1185">Reference proteome</keyword>
<evidence type="ECO:0000313" key="3">
    <source>
        <dbReference type="EMBL" id="MCP8966951.1"/>
    </source>
</evidence>
<dbReference type="PANTHER" id="PTHR33164">
    <property type="entry name" value="TRANSCRIPTIONAL REGULATOR, MARR FAMILY"/>
    <property type="match status" value="1"/>
</dbReference>
<dbReference type="GO" id="GO:0006950">
    <property type="term" value="P:response to stress"/>
    <property type="evidence" value="ECO:0007669"/>
    <property type="project" value="TreeGrafter"/>
</dbReference>
<evidence type="ECO:0000313" key="4">
    <source>
        <dbReference type="Proteomes" id="UP001156102"/>
    </source>
</evidence>
<dbReference type="InterPro" id="IPR039422">
    <property type="entry name" value="MarR/SlyA-like"/>
</dbReference>
<evidence type="ECO:0000256" key="1">
    <source>
        <dbReference type="ARBA" id="ARBA00023125"/>
    </source>
</evidence>
<dbReference type="Proteomes" id="UP001156102">
    <property type="component" value="Unassembled WGS sequence"/>
</dbReference>
<name>A0AA41X0Z1_9BACI</name>